<dbReference type="AlphaFoldDB" id="A0AAJ2N2W6"/>
<organism evidence="2 3">
    <name type="scientific">Paenibacillus suaedae</name>
    <dbReference type="NCBI Taxonomy" id="3077233"/>
    <lineage>
        <taxon>Bacteria</taxon>
        <taxon>Bacillati</taxon>
        <taxon>Bacillota</taxon>
        <taxon>Bacilli</taxon>
        <taxon>Bacillales</taxon>
        <taxon>Paenibacillaceae</taxon>
        <taxon>Paenibacillus</taxon>
    </lineage>
</organism>
<comment type="caution">
    <text evidence="2">The sequence shown here is derived from an EMBL/GenBank/DDBJ whole genome shotgun (WGS) entry which is preliminary data.</text>
</comment>
<dbReference type="EMBL" id="JAVYAA010000004">
    <property type="protein sequence ID" value="MDT8977998.1"/>
    <property type="molecule type" value="Genomic_DNA"/>
</dbReference>
<evidence type="ECO:0000313" key="2">
    <source>
        <dbReference type="EMBL" id="MDT8977998.1"/>
    </source>
</evidence>
<evidence type="ECO:0008006" key="4">
    <source>
        <dbReference type="Google" id="ProtNLM"/>
    </source>
</evidence>
<name>A0AAJ2N2W6_9BACL</name>
<gene>
    <name evidence="2" type="ORF">RQP50_17375</name>
</gene>
<dbReference type="Proteomes" id="UP001250538">
    <property type="component" value="Unassembled WGS sequence"/>
</dbReference>
<proteinExistence type="predicted"/>
<feature type="signal peptide" evidence="1">
    <location>
        <begin position="1"/>
        <end position="26"/>
    </location>
</feature>
<evidence type="ECO:0000256" key="1">
    <source>
        <dbReference type="SAM" id="SignalP"/>
    </source>
</evidence>
<protein>
    <recommendedName>
        <fullName evidence="4">Lipoprotein</fullName>
    </recommendedName>
</protein>
<keyword evidence="1" id="KW-0732">Signal</keyword>
<keyword evidence="3" id="KW-1185">Reference proteome</keyword>
<dbReference type="PROSITE" id="PS51257">
    <property type="entry name" value="PROKAR_LIPOPROTEIN"/>
    <property type="match status" value="1"/>
</dbReference>
<dbReference type="RefSeq" id="WP_315746193.1">
    <property type="nucleotide sequence ID" value="NZ_JAVYAA010000004.1"/>
</dbReference>
<reference evidence="3" key="1">
    <citation type="submission" date="2023-09" db="EMBL/GenBank/DDBJ databases">
        <title>Paenibacillus sp. chi10 Genome sequencing and assembly.</title>
        <authorList>
            <person name="Kim I."/>
        </authorList>
    </citation>
    <scope>NUCLEOTIDE SEQUENCE [LARGE SCALE GENOMIC DNA]</scope>
    <source>
        <strain evidence="3">chi10</strain>
    </source>
</reference>
<evidence type="ECO:0000313" key="3">
    <source>
        <dbReference type="Proteomes" id="UP001250538"/>
    </source>
</evidence>
<accession>A0AAJ2N2W6</accession>
<feature type="chain" id="PRO_5042513774" description="Lipoprotein" evidence="1">
    <location>
        <begin position="27"/>
        <end position="151"/>
    </location>
</feature>
<sequence>MKNFTKFLSILLAAVIILSGCSSNNAADSKDRSADEKLALSYVTNYHNGTKEAKTKFVDESIHPDVQGKFRVGAKRALPEDEQLKDPKVVESADYDDGDTKGSLVLIQSADDKEMIALITENKVYMHFSLQNTAPDTYDQIRSSFKTAKKG</sequence>